<comment type="caution">
    <text evidence="2">The sequence shown here is derived from an EMBL/GenBank/DDBJ whole genome shotgun (WGS) entry which is preliminary data.</text>
</comment>
<dbReference type="GeneID" id="300576591"/>
<organism evidence="2 3">
    <name type="scientific">Trichoderma ghanense</name>
    <dbReference type="NCBI Taxonomy" id="65468"/>
    <lineage>
        <taxon>Eukaryota</taxon>
        <taxon>Fungi</taxon>
        <taxon>Dikarya</taxon>
        <taxon>Ascomycota</taxon>
        <taxon>Pezizomycotina</taxon>
        <taxon>Sordariomycetes</taxon>
        <taxon>Hypocreomycetidae</taxon>
        <taxon>Hypocreales</taxon>
        <taxon>Hypocreaceae</taxon>
        <taxon>Trichoderma</taxon>
    </lineage>
</organism>
<gene>
    <name evidence="2" type="ORF">CCMA1212_004854</name>
</gene>
<name>A0ABY2H804_9HYPO</name>
<dbReference type="Proteomes" id="UP001642720">
    <property type="component" value="Unassembled WGS sequence"/>
</dbReference>
<keyword evidence="3" id="KW-1185">Reference proteome</keyword>
<feature type="region of interest" description="Disordered" evidence="1">
    <location>
        <begin position="27"/>
        <end position="68"/>
    </location>
</feature>
<evidence type="ECO:0000313" key="2">
    <source>
        <dbReference type="EMBL" id="TFB03585.1"/>
    </source>
</evidence>
<accession>A0ABY2H804</accession>
<feature type="region of interest" description="Disordered" evidence="1">
    <location>
        <begin position="456"/>
        <end position="475"/>
    </location>
</feature>
<protein>
    <submittedName>
        <fullName evidence="2">Uncharacterized protein</fullName>
    </submittedName>
</protein>
<sequence>MEPQLRPLPPCHARHVISSLTGILRPLPHKAVPPCDRQQQKRLLRAPQHSVHASQSPHAQGQQRQPSEPPLLAVVRNPTICGTWVVGQIGRRKSNDTAAIRARWRACARRRHGGTRREGRWGRVRVLLGRQSGKTDRECSGRAVNMAADVWMAALLCHAAMLPCPALLCWTVLEPAIGLGSARTLRPGWSRDASLSGSPPRCWLSALQQPIGVGSWISIPALHIRLVRPRHVCCRMRDLVASSLLMMRGDPWADGQFADMQTPPAFDANSKDLLPDMLVPASLEWCFAQCPHVSPAHLRVVGLQLDCRPVTQRSANTSSTMKTVCVRSCRCCHTTRTSPPCHCIGDACIPKQNAILQTHTSRNRDMDGFSHTAGFCSEVLSRYAVACTRYSRGSSSLSSRPNNSYLAHTCSAVVVKCGPDPVRFCRPKPAPLLTDGLADLQTGDRIAVHAPTAGIDWSSGGTTGPPGPLDDHSSPCSSRHLTLRLGLHSPLRSTTRRRCLRSSSCPIPCSSRAGLGMALHLHAYEHTLRARPSRPLVGGILRSNGPAVRVAAR</sequence>
<dbReference type="EMBL" id="PPTA01000005">
    <property type="protein sequence ID" value="TFB03585.1"/>
    <property type="molecule type" value="Genomic_DNA"/>
</dbReference>
<dbReference type="RefSeq" id="XP_073559786.1">
    <property type="nucleotide sequence ID" value="XM_073702141.1"/>
</dbReference>
<proteinExistence type="predicted"/>
<reference evidence="2 3" key="1">
    <citation type="submission" date="2018-01" db="EMBL/GenBank/DDBJ databases">
        <title>Genome characterization of the sugarcane-associated fungus Trichoderma ghanense CCMA-1212 and their application in lignocelulose bioconversion.</title>
        <authorList>
            <person name="Steindorff A.S."/>
            <person name="Mendes T.D."/>
            <person name="Vilela E.S.D."/>
            <person name="Rodrigues D.S."/>
            <person name="Formighieri E.F."/>
            <person name="Melo I.S."/>
            <person name="Favaro L.C.L."/>
        </authorList>
    </citation>
    <scope>NUCLEOTIDE SEQUENCE [LARGE SCALE GENOMIC DNA]</scope>
    <source>
        <strain evidence="2 3">CCMA-1212</strain>
    </source>
</reference>
<evidence type="ECO:0000256" key="1">
    <source>
        <dbReference type="SAM" id="MobiDB-lite"/>
    </source>
</evidence>
<feature type="compositionally biased region" description="Polar residues" evidence="1">
    <location>
        <begin position="51"/>
        <end position="66"/>
    </location>
</feature>
<evidence type="ECO:0000313" key="3">
    <source>
        <dbReference type="Proteomes" id="UP001642720"/>
    </source>
</evidence>